<dbReference type="EMBL" id="AYRZ02000002">
    <property type="protein sequence ID" value="PHT90771.1"/>
    <property type="molecule type" value="Genomic_DNA"/>
</dbReference>
<evidence type="ECO:0000256" key="1">
    <source>
        <dbReference type="SAM" id="MobiDB-lite"/>
    </source>
</evidence>
<organism evidence="2 3">
    <name type="scientific">Capsicum annuum</name>
    <name type="common">Capsicum pepper</name>
    <dbReference type="NCBI Taxonomy" id="4072"/>
    <lineage>
        <taxon>Eukaryota</taxon>
        <taxon>Viridiplantae</taxon>
        <taxon>Streptophyta</taxon>
        <taxon>Embryophyta</taxon>
        <taxon>Tracheophyta</taxon>
        <taxon>Spermatophyta</taxon>
        <taxon>Magnoliopsida</taxon>
        <taxon>eudicotyledons</taxon>
        <taxon>Gunneridae</taxon>
        <taxon>Pentapetalae</taxon>
        <taxon>asterids</taxon>
        <taxon>lamiids</taxon>
        <taxon>Solanales</taxon>
        <taxon>Solanaceae</taxon>
        <taxon>Solanoideae</taxon>
        <taxon>Capsiceae</taxon>
        <taxon>Capsicum</taxon>
    </lineage>
</organism>
<gene>
    <name evidence="2" type="ORF">T459_05884</name>
</gene>
<name>A0A2G3A9A1_CAPAN</name>
<accession>A0A2G3A9A1</accession>
<evidence type="ECO:0000313" key="3">
    <source>
        <dbReference type="Proteomes" id="UP000222542"/>
    </source>
</evidence>
<comment type="caution">
    <text evidence="2">The sequence shown here is derived from an EMBL/GenBank/DDBJ whole genome shotgun (WGS) entry which is preliminary data.</text>
</comment>
<sequence>MKAQFDALLASAGIPPFPNDVVRPPRPPQSLPISYGVYGQYRDETEDPTSDEDDEDYYVDNTPPHY</sequence>
<feature type="region of interest" description="Disordered" evidence="1">
    <location>
        <begin position="12"/>
        <end position="66"/>
    </location>
</feature>
<evidence type="ECO:0000313" key="2">
    <source>
        <dbReference type="EMBL" id="PHT90771.1"/>
    </source>
</evidence>
<feature type="compositionally biased region" description="Acidic residues" evidence="1">
    <location>
        <begin position="44"/>
        <end position="58"/>
    </location>
</feature>
<reference evidence="2 3" key="1">
    <citation type="journal article" date="2014" name="Nat. Genet.">
        <title>Genome sequence of the hot pepper provides insights into the evolution of pungency in Capsicum species.</title>
        <authorList>
            <person name="Kim S."/>
            <person name="Park M."/>
            <person name="Yeom S.I."/>
            <person name="Kim Y.M."/>
            <person name="Lee J.M."/>
            <person name="Lee H.A."/>
            <person name="Seo E."/>
            <person name="Choi J."/>
            <person name="Cheong K."/>
            <person name="Kim K.T."/>
            <person name="Jung K."/>
            <person name="Lee G.W."/>
            <person name="Oh S.K."/>
            <person name="Bae C."/>
            <person name="Kim S.B."/>
            <person name="Lee H.Y."/>
            <person name="Kim S.Y."/>
            <person name="Kim M.S."/>
            <person name="Kang B.C."/>
            <person name="Jo Y.D."/>
            <person name="Yang H.B."/>
            <person name="Jeong H.J."/>
            <person name="Kang W.H."/>
            <person name="Kwon J.K."/>
            <person name="Shin C."/>
            <person name="Lim J.Y."/>
            <person name="Park J.H."/>
            <person name="Huh J.H."/>
            <person name="Kim J.S."/>
            <person name="Kim B.D."/>
            <person name="Cohen O."/>
            <person name="Paran I."/>
            <person name="Suh M.C."/>
            <person name="Lee S.B."/>
            <person name="Kim Y.K."/>
            <person name="Shin Y."/>
            <person name="Noh S.J."/>
            <person name="Park J."/>
            <person name="Seo Y.S."/>
            <person name="Kwon S.Y."/>
            <person name="Kim H.A."/>
            <person name="Park J.M."/>
            <person name="Kim H.J."/>
            <person name="Choi S.B."/>
            <person name="Bosland P.W."/>
            <person name="Reeves G."/>
            <person name="Jo S.H."/>
            <person name="Lee B.W."/>
            <person name="Cho H.T."/>
            <person name="Choi H.S."/>
            <person name="Lee M.S."/>
            <person name="Yu Y."/>
            <person name="Do Choi Y."/>
            <person name="Park B.S."/>
            <person name="van Deynze A."/>
            <person name="Ashrafi H."/>
            <person name="Hill T."/>
            <person name="Kim W.T."/>
            <person name="Pai H.S."/>
            <person name="Ahn H.K."/>
            <person name="Yeam I."/>
            <person name="Giovannoni J.J."/>
            <person name="Rose J.K."/>
            <person name="Sorensen I."/>
            <person name="Lee S.J."/>
            <person name="Kim R.W."/>
            <person name="Choi I.Y."/>
            <person name="Choi B.S."/>
            <person name="Lim J.S."/>
            <person name="Lee Y.H."/>
            <person name="Choi D."/>
        </authorList>
    </citation>
    <scope>NUCLEOTIDE SEQUENCE [LARGE SCALE GENOMIC DNA]</scope>
    <source>
        <strain evidence="3">cv. CM334</strain>
    </source>
</reference>
<dbReference type="Proteomes" id="UP000222542">
    <property type="component" value="Unassembled WGS sequence"/>
</dbReference>
<dbReference type="AlphaFoldDB" id="A0A2G3A9A1"/>
<keyword evidence="3" id="KW-1185">Reference proteome</keyword>
<protein>
    <submittedName>
        <fullName evidence="2">Uncharacterized protein</fullName>
    </submittedName>
</protein>
<dbReference type="Gramene" id="PHT90771">
    <property type="protein sequence ID" value="PHT90771"/>
    <property type="gene ID" value="T459_05884"/>
</dbReference>
<reference evidence="2 3" key="2">
    <citation type="journal article" date="2017" name="Genome Biol.">
        <title>New reference genome sequences of hot pepper reveal the massive evolution of plant disease-resistance genes by retroduplication.</title>
        <authorList>
            <person name="Kim S."/>
            <person name="Park J."/>
            <person name="Yeom S.I."/>
            <person name="Kim Y.M."/>
            <person name="Seo E."/>
            <person name="Kim K.T."/>
            <person name="Kim M.S."/>
            <person name="Lee J.M."/>
            <person name="Cheong K."/>
            <person name="Shin H.S."/>
            <person name="Kim S.B."/>
            <person name="Han K."/>
            <person name="Lee J."/>
            <person name="Park M."/>
            <person name="Lee H.A."/>
            <person name="Lee H.Y."/>
            <person name="Lee Y."/>
            <person name="Oh S."/>
            <person name="Lee J.H."/>
            <person name="Choi E."/>
            <person name="Choi E."/>
            <person name="Lee S.E."/>
            <person name="Jeon J."/>
            <person name="Kim H."/>
            <person name="Choi G."/>
            <person name="Song H."/>
            <person name="Lee J."/>
            <person name="Lee S.C."/>
            <person name="Kwon J.K."/>
            <person name="Lee H.Y."/>
            <person name="Koo N."/>
            <person name="Hong Y."/>
            <person name="Kim R.W."/>
            <person name="Kang W.H."/>
            <person name="Huh J.H."/>
            <person name="Kang B.C."/>
            <person name="Yang T.J."/>
            <person name="Lee Y.H."/>
            <person name="Bennetzen J.L."/>
            <person name="Choi D."/>
        </authorList>
    </citation>
    <scope>NUCLEOTIDE SEQUENCE [LARGE SCALE GENOMIC DNA]</scope>
    <source>
        <strain evidence="3">cv. CM334</strain>
    </source>
</reference>
<proteinExistence type="predicted"/>